<dbReference type="InterPro" id="IPR057503">
    <property type="entry name" value="PH_RdRP"/>
</dbReference>
<evidence type="ECO:0000256" key="1">
    <source>
        <dbReference type="RuleBase" id="RU363098"/>
    </source>
</evidence>
<dbReference type="RefSeq" id="XP_009223677.1">
    <property type="nucleotide sequence ID" value="XM_009225413.1"/>
</dbReference>
<feature type="region of interest" description="Disordered" evidence="2">
    <location>
        <begin position="1170"/>
        <end position="1191"/>
    </location>
</feature>
<evidence type="ECO:0000256" key="2">
    <source>
        <dbReference type="SAM" id="MobiDB-lite"/>
    </source>
</evidence>
<feature type="domain" description="RDRP core" evidence="3">
    <location>
        <begin position="448"/>
        <end position="1051"/>
    </location>
</feature>
<dbReference type="Pfam" id="PF05183">
    <property type="entry name" value="RdRP"/>
    <property type="match status" value="1"/>
</dbReference>
<feature type="region of interest" description="Disordered" evidence="2">
    <location>
        <begin position="64"/>
        <end position="97"/>
    </location>
</feature>
<keyword evidence="1 5" id="KW-0696">RNA-directed RNA polymerase</keyword>
<gene>
    <name evidence="6" type="primary">20348047</name>
    <name evidence="5" type="ORF">GGTG_07589</name>
</gene>
<feature type="compositionally biased region" description="Basic residues" evidence="2">
    <location>
        <begin position="86"/>
        <end position="97"/>
    </location>
</feature>
<dbReference type="GeneID" id="20348047"/>
<dbReference type="OrthoDB" id="6513042at2759"/>
<dbReference type="GO" id="GO:0003723">
    <property type="term" value="F:RNA binding"/>
    <property type="evidence" value="ECO:0007669"/>
    <property type="project" value="UniProtKB-KW"/>
</dbReference>
<reference evidence="5" key="2">
    <citation type="submission" date="2010-07" db="EMBL/GenBank/DDBJ databases">
        <authorList>
            <consortium name="The Broad Institute Genome Sequencing Platform"/>
            <consortium name="Broad Institute Genome Sequencing Center for Infectious Disease"/>
            <person name="Ma L.-J."/>
            <person name="Dead R."/>
            <person name="Young S."/>
            <person name="Zeng Q."/>
            <person name="Koehrsen M."/>
            <person name="Alvarado L."/>
            <person name="Berlin A."/>
            <person name="Chapman S.B."/>
            <person name="Chen Z."/>
            <person name="Freedman E."/>
            <person name="Gellesch M."/>
            <person name="Goldberg J."/>
            <person name="Griggs A."/>
            <person name="Gujja S."/>
            <person name="Heilman E.R."/>
            <person name="Heiman D."/>
            <person name="Hepburn T."/>
            <person name="Howarth C."/>
            <person name="Jen D."/>
            <person name="Larson L."/>
            <person name="Mehta T."/>
            <person name="Neiman D."/>
            <person name="Pearson M."/>
            <person name="Roberts A."/>
            <person name="Saif S."/>
            <person name="Shea T."/>
            <person name="Shenoy N."/>
            <person name="Sisk P."/>
            <person name="Stolte C."/>
            <person name="Sykes S."/>
            <person name="Walk T."/>
            <person name="White J."/>
            <person name="Yandava C."/>
            <person name="Haas B."/>
            <person name="Nusbaum C."/>
            <person name="Birren B."/>
        </authorList>
    </citation>
    <scope>NUCLEOTIDE SEQUENCE</scope>
    <source>
        <strain evidence="5">R3-111a-1</strain>
    </source>
</reference>
<evidence type="ECO:0000313" key="7">
    <source>
        <dbReference type="Proteomes" id="UP000006039"/>
    </source>
</evidence>
<feature type="domain" description="RdRP-like PH" evidence="4">
    <location>
        <begin position="155"/>
        <end position="301"/>
    </location>
</feature>
<dbReference type="GO" id="GO:0030422">
    <property type="term" value="P:siRNA processing"/>
    <property type="evidence" value="ECO:0007669"/>
    <property type="project" value="TreeGrafter"/>
</dbReference>
<accession>J3P241</accession>
<keyword evidence="1" id="KW-0548">Nucleotidyltransferase</keyword>
<evidence type="ECO:0000259" key="4">
    <source>
        <dbReference type="Pfam" id="PF25358"/>
    </source>
</evidence>
<reference evidence="7" key="1">
    <citation type="submission" date="2010-07" db="EMBL/GenBank/DDBJ databases">
        <title>The genome sequence of Gaeumannomyces graminis var. tritici strain R3-111a-1.</title>
        <authorList>
            <consortium name="The Broad Institute Genome Sequencing Platform"/>
            <person name="Ma L.-J."/>
            <person name="Dead R."/>
            <person name="Young S."/>
            <person name="Zeng Q."/>
            <person name="Koehrsen M."/>
            <person name="Alvarado L."/>
            <person name="Berlin A."/>
            <person name="Chapman S.B."/>
            <person name="Chen Z."/>
            <person name="Freedman E."/>
            <person name="Gellesch M."/>
            <person name="Goldberg J."/>
            <person name="Griggs A."/>
            <person name="Gujja S."/>
            <person name="Heilman E.R."/>
            <person name="Heiman D."/>
            <person name="Hepburn T."/>
            <person name="Howarth C."/>
            <person name="Jen D."/>
            <person name="Larson L."/>
            <person name="Mehta T."/>
            <person name="Neiman D."/>
            <person name="Pearson M."/>
            <person name="Roberts A."/>
            <person name="Saif S."/>
            <person name="Shea T."/>
            <person name="Shenoy N."/>
            <person name="Sisk P."/>
            <person name="Stolte C."/>
            <person name="Sykes S."/>
            <person name="Walk T."/>
            <person name="White J."/>
            <person name="Yandava C."/>
            <person name="Haas B."/>
            <person name="Nusbaum C."/>
            <person name="Birren B."/>
        </authorList>
    </citation>
    <scope>NUCLEOTIDE SEQUENCE [LARGE SCALE GENOMIC DNA]</scope>
    <source>
        <strain evidence="7">R3-111a-1</strain>
    </source>
</reference>
<reference evidence="6" key="5">
    <citation type="submission" date="2018-04" db="UniProtKB">
        <authorList>
            <consortium name="EnsemblFungi"/>
        </authorList>
    </citation>
    <scope>IDENTIFICATION</scope>
    <source>
        <strain evidence="6">R3-111a-1</strain>
    </source>
</reference>
<reference evidence="5" key="3">
    <citation type="submission" date="2010-09" db="EMBL/GenBank/DDBJ databases">
        <title>Annotation of Gaeumannomyces graminis var. tritici R3-111a-1.</title>
        <authorList>
            <consortium name="The Broad Institute Genome Sequencing Platform"/>
            <person name="Ma L.-J."/>
            <person name="Dead R."/>
            <person name="Young S.K."/>
            <person name="Zeng Q."/>
            <person name="Gargeya S."/>
            <person name="Fitzgerald M."/>
            <person name="Haas B."/>
            <person name="Abouelleil A."/>
            <person name="Alvarado L."/>
            <person name="Arachchi H.M."/>
            <person name="Berlin A."/>
            <person name="Brown A."/>
            <person name="Chapman S.B."/>
            <person name="Chen Z."/>
            <person name="Dunbar C."/>
            <person name="Freedman E."/>
            <person name="Gearin G."/>
            <person name="Gellesch M."/>
            <person name="Goldberg J."/>
            <person name="Griggs A."/>
            <person name="Gujja S."/>
            <person name="Heiman D."/>
            <person name="Howarth C."/>
            <person name="Larson L."/>
            <person name="Lui A."/>
            <person name="MacDonald P.J.P."/>
            <person name="Mehta T."/>
            <person name="Montmayeur A."/>
            <person name="Murphy C."/>
            <person name="Neiman D."/>
            <person name="Pearson M."/>
            <person name="Priest M."/>
            <person name="Roberts A."/>
            <person name="Saif S."/>
            <person name="Shea T."/>
            <person name="Shenoy N."/>
            <person name="Sisk P."/>
            <person name="Stolte C."/>
            <person name="Sykes S."/>
            <person name="Yandava C."/>
            <person name="Wortman J."/>
            <person name="Nusbaum C."/>
            <person name="Birren B."/>
        </authorList>
    </citation>
    <scope>NUCLEOTIDE SEQUENCE</scope>
    <source>
        <strain evidence="5">R3-111a-1</strain>
    </source>
</reference>
<sequence length="1287" mass="145251">MEVFMHGLPDHQLSSRTVEVQLMQYMKPLGIHREDFTCEKSPSRRIAHVTFWRRSDAEKFLLRHSEIDPTTGKPPTQPFVPPGNSRRTKGPSRHQGPRLKARLHILGAPVWCRASDRAVDEITLRGITHDAETARLAEKERAANGANDHRDQSVDFNMRSFSCGHYAYVERDLTFFPEQEWPQQGSARFTKLNLTVTLNDGVHMRIPLSSIHEIVWSPSGLLTLTLVDVPYFFTRECTIVEALARLKLSGSRNQQDKINRMIALDEAHAKIVGICLIYQFHVVDHGLQQKISKLERRNFTTVTRYNLLTSRQPHPTLGDFQFQYELFRQDLDSATTDRSVSFDVLFVLQALLFNAYMHPCLLREILCDLRRRHKADTLAGRKPISAAAVKALMESTDFPAPYGDPSHFELASIMEWVSEKHVEMESGYALRFGEVQSPNLTNIFRAVVTPTRITLHGPEVETKNRVLRKHPGHQDYFLRVQFCDEGSRDLRFETGVSVERVYQRFKDVLLSGIRLPGRIYNFLGFSHSSLRTSSVWFCAAFRDKETGKLVNHKSIIEGLGEFGHIRCPAKLAARIGQAFSETPSVVPLSGYSDILIKHVPDIYSADGRRCFSDGVGSVSEEMMRIIWAHVPMKKNAPTCFQIRHAGCKGMLALDTTLSGKIIYFRDSMKKFDSIDQEDLEICDTGSKAIPLVLNRQMIKILEDMGADHKWFLKLQSYRLKELQAVTANAYNVQTFLHTANVGQPISLGKFIYWAHLNGMDYKKDPFLRGVVEALVLQELRLLKHKARIPVSKGKTLFGLIDETGLLREGQVYVTFASEKIPGFQKPPRHSQSVIVTRSPALHPGDIQIVTNIIPPPDHPLAAHRNSIFFSRHGSRDLPSMLSGGDLDGDIYNIIWDKEVLPKQRFHPADYSNAPPQDIGRPVEREDIVQHFVDFMKNDNLGAIATRHMILADQMVEGTLHPDCQKLAELHSTAVDFSKTGIPVDMKELPRTNRFRPDFLSPGPIANLHDKDEILMEQYRAPDPEEELEHGEPPRFKYYKSGKILGKLYREVDEEKIWRNDVHRRVAASGPSFWETFLNLILDRAAAVGAMSWPVRVDEARRIKGAYDDAIYGHMCKFSDHPVQPISELEVFIGHIHNKTGPQTHRQRDSSHKLRDAFDRTAAYFTKQMRRGSASLAPDQDGDDDDEPAPLTGYLLELGPTAALDLCLACVCVSSLHDCPFLADLVPGAKPTPRRKRGDSNDDGGLKSFRVVAATALMKELRILEATLMGIGEDGSVRGGGGFVGVSG</sequence>
<dbReference type="EnsemblFungi" id="EJT73733">
    <property type="protein sequence ID" value="EJT73733"/>
    <property type="gene ID" value="GGTG_07589"/>
</dbReference>
<dbReference type="Proteomes" id="UP000006039">
    <property type="component" value="Unassembled WGS sequence"/>
</dbReference>
<dbReference type="VEuPathDB" id="FungiDB:GGTG_07589"/>
<dbReference type="eggNOG" id="KOG0988">
    <property type="taxonomic scope" value="Eukaryota"/>
</dbReference>
<evidence type="ECO:0000313" key="6">
    <source>
        <dbReference type="EnsemblFungi" id="EJT73733"/>
    </source>
</evidence>
<dbReference type="PANTHER" id="PTHR23079">
    <property type="entry name" value="RNA-DEPENDENT RNA POLYMERASE"/>
    <property type="match status" value="1"/>
</dbReference>
<dbReference type="STRING" id="644352.J3P241"/>
<dbReference type="InterPro" id="IPR057596">
    <property type="entry name" value="RDRP_core"/>
</dbReference>
<keyword evidence="7" id="KW-1185">Reference proteome</keyword>
<dbReference type="GO" id="GO:0031380">
    <property type="term" value="C:nuclear RNA-directed RNA polymerase complex"/>
    <property type="evidence" value="ECO:0007669"/>
    <property type="project" value="TreeGrafter"/>
</dbReference>
<dbReference type="GO" id="GO:0003968">
    <property type="term" value="F:RNA-directed RNA polymerase activity"/>
    <property type="evidence" value="ECO:0007669"/>
    <property type="project" value="UniProtKB-KW"/>
</dbReference>
<dbReference type="HOGENOM" id="CLU_001366_2_0_1"/>
<comment type="catalytic activity">
    <reaction evidence="1">
        <text>RNA(n) + a ribonucleoside 5'-triphosphate = RNA(n+1) + diphosphate</text>
        <dbReference type="Rhea" id="RHEA:21248"/>
        <dbReference type="Rhea" id="RHEA-COMP:14527"/>
        <dbReference type="Rhea" id="RHEA-COMP:17342"/>
        <dbReference type="ChEBI" id="CHEBI:33019"/>
        <dbReference type="ChEBI" id="CHEBI:61557"/>
        <dbReference type="ChEBI" id="CHEBI:140395"/>
        <dbReference type="EC" id="2.7.7.48"/>
    </reaction>
</comment>
<proteinExistence type="inferred from homology"/>
<dbReference type="EMBL" id="GL385398">
    <property type="protein sequence ID" value="EJT73733.1"/>
    <property type="molecule type" value="Genomic_DNA"/>
</dbReference>
<dbReference type="InterPro" id="IPR007855">
    <property type="entry name" value="RDRP"/>
</dbReference>
<organism evidence="5">
    <name type="scientific">Gaeumannomyces tritici (strain R3-111a-1)</name>
    <name type="common">Wheat and barley take-all root rot fungus</name>
    <name type="synonym">Gaeumannomyces graminis var. tritici</name>
    <dbReference type="NCBI Taxonomy" id="644352"/>
    <lineage>
        <taxon>Eukaryota</taxon>
        <taxon>Fungi</taxon>
        <taxon>Dikarya</taxon>
        <taxon>Ascomycota</taxon>
        <taxon>Pezizomycotina</taxon>
        <taxon>Sordariomycetes</taxon>
        <taxon>Sordariomycetidae</taxon>
        <taxon>Magnaporthales</taxon>
        <taxon>Magnaporthaceae</taxon>
        <taxon>Gaeumannomyces</taxon>
    </lineage>
</organism>
<dbReference type="PANTHER" id="PTHR23079:SF17">
    <property type="entry name" value="RNA-DEPENDENT RNA POLYMERASE"/>
    <property type="match status" value="1"/>
</dbReference>
<comment type="similarity">
    <text evidence="1">Belongs to the RdRP family.</text>
</comment>
<dbReference type="Pfam" id="PF25358">
    <property type="entry name" value="PH_fung_RdRP"/>
    <property type="match status" value="1"/>
</dbReference>
<evidence type="ECO:0000259" key="3">
    <source>
        <dbReference type="Pfam" id="PF05183"/>
    </source>
</evidence>
<reference evidence="6" key="4">
    <citation type="journal article" date="2015" name="G3 (Bethesda)">
        <title>Genome sequences of three phytopathogenic species of the Magnaporthaceae family of fungi.</title>
        <authorList>
            <person name="Okagaki L.H."/>
            <person name="Nunes C.C."/>
            <person name="Sailsbery J."/>
            <person name="Clay B."/>
            <person name="Brown D."/>
            <person name="John T."/>
            <person name="Oh Y."/>
            <person name="Young N."/>
            <person name="Fitzgerald M."/>
            <person name="Haas B.J."/>
            <person name="Zeng Q."/>
            <person name="Young S."/>
            <person name="Adiconis X."/>
            <person name="Fan L."/>
            <person name="Levin J.Z."/>
            <person name="Mitchell T.K."/>
            <person name="Okubara P.A."/>
            <person name="Farman M.L."/>
            <person name="Kohn L.M."/>
            <person name="Birren B."/>
            <person name="Ma L.-J."/>
            <person name="Dean R.A."/>
        </authorList>
    </citation>
    <scope>NUCLEOTIDE SEQUENCE</scope>
    <source>
        <strain evidence="6">R3-111a-1</strain>
    </source>
</reference>
<name>J3P241_GAET3</name>
<keyword evidence="1" id="KW-0808">Transferase</keyword>
<evidence type="ECO:0000313" key="5">
    <source>
        <dbReference type="EMBL" id="EJT73733.1"/>
    </source>
</evidence>
<dbReference type="EC" id="2.7.7.48" evidence="1"/>
<keyword evidence="1" id="KW-0694">RNA-binding</keyword>
<protein>
    <recommendedName>
        <fullName evidence="1">RNA-dependent RNA polymerase</fullName>
        <ecNumber evidence="1">2.7.7.48</ecNumber>
    </recommendedName>
</protein>